<organism evidence="7 8">
    <name type="scientific">Coffea arabica</name>
    <name type="common">Arabian coffee</name>
    <dbReference type="NCBI Taxonomy" id="13443"/>
    <lineage>
        <taxon>Eukaryota</taxon>
        <taxon>Viridiplantae</taxon>
        <taxon>Streptophyta</taxon>
        <taxon>Embryophyta</taxon>
        <taxon>Tracheophyta</taxon>
        <taxon>Spermatophyta</taxon>
        <taxon>Magnoliopsida</taxon>
        <taxon>eudicotyledons</taxon>
        <taxon>Gunneridae</taxon>
        <taxon>Pentapetalae</taxon>
        <taxon>asterids</taxon>
        <taxon>lamiids</taxon>
        <taxon>Gentianales</taxon>
        <taxon>Rubiaceae</taxon>
        <taxon>Ixoroideae</taxon>
        <taxon>Gardenieae complex</taxon>
        <taxon>Bertiereae - Coffeeae clade</taxon>
        <taxon>Coffeeae</taxon>
        <taxon>Coffea</taxon>
    </lineage>
</organism>
<dbReference type="Gene3D" id="3.10.50.10">
    <property type="match status" value="1"/>
</dbReference>
<reference evidence="7" key="1">
    <citation type="journal article" date="2025" name="Foods">
        <title>Unveiling the Microbial Signatures of Arabica Coffee Cherries: Insights into Ripeness Specific Diversity, Functional Traits, and Implications for Quality and Safety.</title>
        <authorList>
            <consortium name="RefSeq"/>
            <person name="Tenea G.N."/>
            <person name="Cifuentes V."/>
            <person name="Reyes P."/>
            <person name="Cevallos-Vallejos M."/>
        </authorList>
    </citation>
    <scope>NUCLEOTIDE SEQUENCE [LARGE SCALE GENOMIC DNA]</scope>
</reference>
<keyword evidence="7" id="KW-1185">Reference proteome</keyword>
<proteinExistence type="inferred from homology"/>
<keyword evidence="5" id="KW-0812">Transmembrane</keyword>
<dbReference type="SUPFAM" id="SSF54556">
    <property type="entry name" value="Chitinase insertion domain"/>
    <property type="match status" value="1"/>
</dbReference>
<dbReference type="GO" id="GO:0004568">
    <property type="term" value="F:chitinase activity"/>
    <property type="evidence" value="ECO:0007669"/>
    <property type="project" value="TreeGrafter"/>
</dbReference>
<dbReference type="GO" id="GO:0005975">
    <property type="term" value="P:carbohydrate metabolic process"/>
    <property type="evidence" value="ECO:0007669"/>
    <property type="project" value="InterPro"/>
</dbReference>
<dbReference type="SUPFAM" id="SSF51445">
    <property type="entry name" value="(Trans)glycosidases"/>
    <property type="match status" value="1"/>
</dbReference>
<evidence type="ECO:0000313" key="8">
    <source>
        <dbReference type="RefSeq" id="XP_027067394.2"/>
    </source>
</evidence>
<dbReference type="PANTHER" id="PTHR11177">
    <property type="entry name" value="CHITINASE"/>
    <property type="match status" value="1"/>
</dbReference>
<reference evidence="8" key="2">
    <citation type="submission" date="2025-08" db="UniProtKB">
        <authorList>
            <consortium name="RefSeq"/>
        </authorList>
    </citation>
    <scope>IDENTIFICATION</scope>
    <source>
        <tissue evidence="8">Leaves</tissue>
    </source>
</reference>
<dbReference type="InterPro" id="IPR001223">
    <property type="entry name" value="Glyco_hydro18_cat"/>
</dbReference>
<feature type="domain" description="GH18" evidence="6">
    <location>
        <begin position="75"/>
        <end position="422"/>
    </location>
</feature>
<dbReference type="InterPro" id="IPR017853">
    <property type="entry name" value="GH"/>
</dbReference>
<dbReference type="CDD" id="cd02879">
    <property type="entry name" value="GH18_plant_chitinase_class_V"/>
    <property type="match status" value="1"/>
</dbReference>
<dbReference type="InterPro" id="IPR001579">
    <property type="entry name" value="Glyco_hydro_18_chit_AS"/>
</dbReference>
<evidence type="ECO:0000259" key="6">
    <source>
        <dbReference type="PROSITE" id="PS51910"/>
    </source>
</evidence>
<comment type="similarity">
    <text evidence="4">Belongs to the glycosyl hydrolase 18 family.</text>
</comment>
<protein>
    <submittedName>
        <fullName evidence="8">Class V chitinase CHIT5a-like</fullName>
    </submittedName>
</protein>
<evidence type="ECO:0000313" key="7">
    <source>
        <dbReference type="Proteomes" id="UP001652660"/>
    </source>
</evidence>
<dbReference type="InterPro" id="IPR011583">
    <property type="entry name" value="Chitinase_II/V-like_cat"/>
</dbReference>
<feature type="transmembrane region" description="Helical" evidence="5">
    <location>
        <begin position="43"/>
        <end position="63"/>
    </location>
</feature>
<keyword evidence="1 3" id="KW-0378">Hydrolase</keyword>
<keyword evidence="2 3" id="KW-0326">Glycosidase</keyword>
<accession>A0A6P6SNB9</accession>
<keyword evidence="5" id="KW-0472">Membrane</keyword>
<dbReference type="Pfam" id="PF00704">
    <property type="entry name" value="Glyco_hydro_18"/>
    <property type="match status" value="1"/>
</dbReference>
<evidence type="ECO:0000256" key="1">
    <source>
        <dbReference type="ARBA" id="ARBA00022801"/>
    </source>
</evidence>
<dbReference type="GO" id="GO:0008061">
    <property type="term" value="F:chitin binding"/>
    <property type="evidence" value="ECO:0007669"/>
    <property type="project" value="InterPro"/>
</dbReference>
<dbReference type="SMART" id="SM00636">
    <property type="entry name" value="Glyco_18"/>
    <property type="match status" value="1"/>
</dbReference>
<dbReference type="GO" id="GO:0006032">
    <property type="term" value="P:chitin catabolic process"/>
    <property type="evidence" value="ECO:0007669"/>
    <property type="project" value="TreeGrafter"/>
</dbReference>
<dbReference type="GO" id="GO:0005576">
    <property type="term" value="C:extracellular region"/>
    <property type="evidence" value="ECO:0007669"/>
    <property type="project" value="TreeGrafter"/>
</dbReference>
<dbReference type="PANTHER" id="PTHR11177:SF368">
    <property type="entry name" value="GH18 DOMAIN-CONTAINING PROTEIN"/>
    <property type="match status" value="1"/>
</dbReference>
<dbReference type="PROSITE" id="PS51910">
    <property type="entry name" value="GH18_2"/>
    <property type="match status" value="1"/>
</dbReference>
<dbReference type="Proteomes" id="UP001652660">
    <property type="component" value="Chromosome 6c"/>
</dbReference>
<name>A0A6P6SNB9_COFAR</name>
<dbReference type="Gene3D" id="3.20.20.80">
    <property type="entry name" value="Glycosidases"/>
    <property type="match status" value="1"/>
</dbReference>
<dbReference type="InterPro" id="IPR050314">
    <property type="entry name" value="Glycosyl_Hydrlase_18"/>
</dbReference>
<dbReference type="GeneID" id="113693002"/>
<dbReference type="AlphaFoldDB" id="A0A6P6SNB9"/>
<evidence type="ECO:0000256" key="2">
    <source>
        <dbReference type="ARBA" id="ARBA00023295"/>
    </source>
</evidence>
<evidence type="ECO:0000256" key="5">
    <source>
        <dbReference type="SAM" id="Phobius"/>
    </source>
</evidence>
<keyword evidence="5" id="KW-1133">Transmembrane helix</keyword>
<gene>
    <name evidence="8" type="primary">LOC113693002</name>
</gene>
<dbReference type="RefSeq" id="XP_027067394.2">
    <property type="nucleotide sequence ID" value="XM_027211593.2"/>
</dbReference>
<dbReference type="PROSITE" id="PS01095">
    <property type="entry name" value="GH18_1"/>
    <property type="match status" value="1"/>
</dbReference>
<dbReference type="OrthoDB" id="76388at2759"/>
<dbReference type="InterPro" id="IPR029070">
    <property type="entry name" value="Chitinase_insertion_sf"/>
</dbReference>
<evidence type="ECO:0000256" key="4">
    <source>
        <dbReference type="RuleBase" id="RU004453"/>
    </source>
</evidence>
<sequence>MLIEFHRKIDVDMYLYLYLLRTSINTLFSDSIVSHWKVERAKYLTMATLKLALLLFIFVLIGLETSESNASRYSGVKGAYWPSWLAENLPPSAIPTPYFNRLIYAFVQFDAENYQLSVTEFDEQWMGNFTATIHTRNPPAKAFLCIGGGATNTSLFSNMVSNQNSRATFIHSTISVARQYGFDGLDLDWEFPSNQQDMINLASLFQEWRSAVENDSIASGKRRLLLSAAVYFSADVFLDNVARTYPGDAIREYVDSVNPMCFDYHGGWDTSKTGAHALLYDKSSNVSTSYGISTWKADGVPSRKLVMGMPVYGRTWELEDANDHGIGAPAVGIGPGDQGVMLYKDIVGFNIKNNATVVYDPETVSTYAYAGTNWIGYDDPRSIRRKIRLAKAQGLGGYFFWALGYDENWTLARAASMAWDSKYD</sequence>
<evidence type="ECO:0000256" key="3">
    <source>
        <dbReference type="RuleBase" id="RU000489"/>
    </source>
</evidence>